<dbReference type="AlphaFoldDB" id="A0A8A3PGL9"/>
<accession>A0A8A3PGL9</accession>
<dbReference type="EMBL" id="CP063408">
    <property type="protein sequence ID" value="QSZ34427.1"/>
    <property type="molecule type" value="Genomic_DNA"/>
</dbReference>
<protein>
    <submittedName>
        <fullName evidence="2">Uncharacterized protein</fullName>
    </submittedName>
</protein>
<evidence type="ECO:0000313" key="3">
    <source>
        <dbReference type="Proteomes" id="UP000672032"/>
    </source>
</evidence>
<reference evidence="2" key="1">
    <citation type="submission" date="2020-10" db="EMBL/GenBank/DDBJ databases">
        <title>Genome Sequence of Monilinia vaccinii-corymbosi Sheds Light on Mummy Berry Disease Infection of Blueberry and Mating Type.</title>
        <authorList>
            <person name="Yow A.G."/>
            <person name="Zhang Y."/>
            <person name="Bansal K."/>
            <person name="Eacker S.M."/>
            <person name="Sullivan S."/>
            <person name="Liachko I."/>
            <person name="Cubeta M.A."/>
            <person name="Rollins J.A."/>
            <person name="Ashrafi H."/>
        </authorList>
    </citation>
    <scope>NUCLEOTIDE SEQUENCE</scope>
    <source>
        <strain evidence="2">RL-1</strain>
    </source>
</reference>
<evidence type="ECO:0000313" key="2">
    <source>
        <dbReference type="EMBL" id="QSZ34427.1"/>
    </source>
</evidence>
<keyword evidence="3" id="KW-1185">Reference proteome</keyword>
<sequence length="399" mass="44461">MAPQAGSQYPIYNTTFTLHRASPFYIGAKTLDNSNLQIHARRFRDILVGDVLRGVRVGLGSEDETLARVGALQTVVWKVFKVESDWAVEDTTGDALDESVSETTHNRGILVEINYEKANYTAILLRGTPEDDVDDSTFLSSHQESKFLRLPLILTRMPLSLKETFIQYICRTFDTRVSALKLEGKDLTEAFEQYTSNSVNEDATMEERQVGIQKIIKEIQISVGFDIPGGSAALKTIDIHIAREDLPRMLARGKKITRDGSPFMAALKRYIKAHLALDLGHEKVKIVKIACGAFVLGEGRLKLTQPSSDEHEDARQYRATRQLIHHTMKAGPDEPALAEEQWGENDGTLLEYQSYTADPSRPWDIKPAIPHIPSRLNQRGGSSSDIPEAMVPLGACTND</sequence>
<gene>
    <name evidence="2" type="ORF">DSL72_006019</name>
</gene>
<dbReference type="Pfam" id="PF13092">
    <property type="entry name" value="CENP-L"/>
    <property type="match status" value="1"/>
</dbReference>
<proteinExistence type="predicted"/>
<evidence type="ECO:0000256" key="1">
    <source>
        <dbReference type="SAM" id="MobiDB-lite"/>
    </source>
</evidence>
<dbReference type="Proteomes" id="UP000672032">
    <property type="component" value="Chromosome 4"/>
</dbReference>
<feature type="region of interest" description="Disordered" evidence="1">
    <location>
        <begin position="361"/>
        <end position="399"/>
    </location>
</feature>
<organism evidence="2 3">
    <name type="scientific">Monilinia vaccinii-corymbosi</name>
    <dbReference type="NCBI Taxonomy" id="61207"/>
    <lineage>
        <taxon>Eukaryota</taxon>
        <taxon>Fungi</taxon>
        <taxon>Dikarya</taxon>
        <taxon>Ascomycota</taxon>
        <taxon>Pezizomycotina</taxon>
        <taxon>Leotiomycetes</taxon>
        <taxon>Helotiales</taxon>
        <taxon>Sclerotiniaceae</taxon>
        <taxon>Monilinia</taxon>
    </lineage>
</organism>
<dbReference type="OrthoDB" id="8864979at2759"/>
<name>A0A8A3PGL9_9HELO</name>
<dbReference type="InterPro" id="IPR025204">
    <property type="entry name" value="CENP-L"/>
</dbReference>
<feature type="compositionally biased region" description="Polar residues" evidence="1">
    <location>
        <begin position="375"/>
        <end position="385"/>
    </location>
</feature>